<feature type="compositionally biased region" description="Polar residues" evidence="1">
    <location>
        <begin position="414"/>
        <end position="426"/>
    </location>
</feature>
<accession>A0AA35KXE0</accession>
<dbReference type="AlphaFoldDB" id="A0AA35KXE0"/>
<evidence type="ECO:0000313" key="3">
    <source>
        <dbReference type="Proteomes" id="UP001178461"/>
    </source>
</evidence>
<feature type="region of interest" description="Disordered" evidence="1">
    <location>
        <begin position="568"/>
        <end position="589"/>
    </location>
</feature>
<dbReference type="PANTHER" id="PTHR35158:SF1">
    <property type="entry name" value="CDNA SEQUENCE CN725425"/>
    <property type="match status" value="1"/>
</dbReference>
<reference evidence="2" key="1">
    <citation type="submission" date="2022-12" db="EMBL/GenBank/DDBJ databases">
        <authorList>
            <person name="Alioto T."/>
            <person name="Alioto T."/>
            <person name="Gomez Garrido J."/>
        </authorList>
    </citation>
    <scope>NUCLEOTIDE SEQUENCE</scope>
</reference>
<dbReference type="InterPro" id="IPR027883">
    <property type="entry name" value="Redic1-like"/>
</dbReference>
<sequence>MNWVGGSRKRIMLTKEKRKQKDFFEKEKLKSKMKLLGISPLKSSAVSLDLLNLCVVNQISTKKDCSENVRKAVHVDINRGVKFPLRRHNVEFPESPQRRQSKPYQDDTEHRIQQEVLENRRKYLSEKQNIQSQCLQSSQPANTMCEEPWFSKAACRQRNFSNPDVDTASGLYFQQLNSPDYSNPLGKSPKVSDDTNFRSHRNEEPFFGFVNNILEATPGESSGPIAAFFEEEKQQFPTAPSSDSSHSFGNKSIIDQLFTDSANANEISRMPSPYDMEEMHQMSSGAHRCPAERDLRGIFTAPEQIFFPNSQNLNASTQESINQPRDYSIQERKPVMFSEQQENAKNFGNTVGFESQKRNIKVADSMQNRLEKSRMAGWAEHNLSNLQIFGLEQEACNYYDQHSKHGKQKDEESQLSNQSPSYSPNRTESYATTTSAESEEEEQDGRALSYFENSFARNDGNPLPLSGNQKLQCSCQSMAMYSIFLDKKTTDIHPQAKPARPLKKDMLHRAQTHRSCENKHANFKAQLNAWSQTETRAEEVEKSDAAVQCNIMQACSCNNVPSSVHSAEITTSASKVETTGGQNIPADES</sequence>
<feature type="region of interest" description="Disordered" evidence="1">
    <location>
        <begin position="402"/>
        <end position="445"/>
    </location>
</feature>
<dbReference type="PANTHER" id="PTHR35158">
    <property type="entry name" value="CDNA SEQUENCE CN725425"/>
    <property type="match status" value="1"/>
</dbReference>
<protein>
    <submittedName>
        <fullName evidence="2">Uncharacterized protein</fullName>
    </submittedName>
</protein>
<dbReference type="Pfam" id="PF15089">
    <property type="entry name" value="Redic1-like"/>
    <property type="match status" value="1"/>
</dbReference>
<name>A0AA35KXE0_9SAUR</name>
<feature type="compositionally biased region" description="Low complexity" evidence="1">
    <location>
        <begin position="427"/>
        <end position="436"/>
    </location>
</feature>
<gene>
    <name evidence="2" type="ORF">PODLI_1B008540</name>
</gene>
<evidence type="ECO:0000313" key="2">
    <source>
        <dbReference type="EMBL" id="CAI5785249.1"/>
    </source>
</evidence>
<feature type="compositionally biased region" description="Polar residues" evidence="1">
    <location>
        <begin position="568"/>
        <end position="582"/>
    </location>
</feature>
<organism evidence="2 3">
    <name type="scientific">Podarcis lilfordi</name>
    <name type="common">Lilford's wall lizard</name>
    <dbReference type="NCBI Taxonomy" id="74358"/>
    <lineage>
        <taxon>Eukaryota</taxon>
        <taxon>Metazoa</taxon>
        <taxon>Chordata</taxon>
        <taxon>Craniata</taxon>
        <taxon>Vertebrata</taxon>
        <taxon>Euteleostomi</taxon>
        <taxon>Lepidosauria</taxon>
        <taxon>Squamata</taxon>
        <taxon>Bifurcata</taxon>
        <taxon>Unidentata</taxon>
        <taxon>Episquamata</taxon>
        <taxon>Laterata</taxon>
        <taxon>Lacertibaenia</taxon>
        <taxon>Lacertidae</taxon>
        <taxon>Podarcis</taxon>
    </lineage>
</organism>
<dbReference type="Proteomes" id="UP001178461">
    <property type="component" value="Chromosome 10"/>
</dbReference>
<keyword evidence="3" id="KW-1185">Reference proteome</keyword>
<dbReference type="EMBL" id="OX395135">
    <property type="protein sequence ID" value="CAI5785249.1"/>
    <property type="molecule type" value="Genomic_DNA"/>
</dbReference>
<evidence type="ECO:0000256" key="1">
    <source>
        <dbReference type="SAM" id="MobiDB-lite"/>
    </source>
</evidence>
<feature type="region of interest" description="Disordered" evidence="1">
    <location>
        <begin position="88"/>
        <end position="109"/>
    </location>
</feature>
<proteinExistence type="predicted"/>